<dbReference type="InterPro" id="IPR036271">
    <property type="entry name" value="Tet_transcr_reg_TetR-rel_C_sf"/>
</dbReference>
<dbReference type="InterPro" id="IPR009057">
    <property type="entry name" value="Homeodomain-like_sf"/>
</dbReference>
<dbReference type="Pfam" id="PF13305">
    <property type="entry name" value="TetR_C_33"/>
    <property type="match status" value="1"/>
</dbReference>
<evidence type="ECO:0000313" key="5">
    <source>
        <dbReference type="Proteomes" id="UP000016540"/>
    </source>
</evidence>
<dbReference type="RefSeq" id="WP_012137972.1">
    <property type="nucleotide sequence ID" value="NZ_KE007325.1"/>
</dbReference>
<gene>
    <name evidence="4" type="ORF">MARLIPOL_09796</name>
</gene>
<evidence type="ECO:0000313" key="4">
    <source>
        <dbReference type="EMBL" id="EON91907.1"/>
    </source>
</evidence>
<dbReference type="InterPro" id="IPR025996">
    <property type="entry name" value="MT1864/Rv1816-like_C"/>
</dbReference>
<dbReference type="HOGENOM" id="CLU_1364858_0_0_6"/>
<dbReference type="AlphaFoldDB" id="R8B022"/>
<evidence type="ECO:0000256" key="2">
    <source>
        <dbReference type="ARBA" id="ARBA00023163"/>
    </source>
</evidence>
<comment type="caution">
    <text evidence="4">The sequence shown here is derived from an EMBL/GenBank/DDBJ whole genome shotgun (WGS) entry which is preliminary data.</text>
</comment>
<dbReference type="Gene3D" id="1.10.357.10">
    <property type="entry name" value="Tetracycline Repressor, domain 2"/>
    <property type="match status" value="1"/>
</dbReference>
<evidence type="ECO:0000259" key="3">
    <source>
        <dbReference type="Pfam" id="PF13305"/>
    </source>
</evidence>
<keyword evidence="1" id="KW-0805">Transcription regulation</keyword>
<organism evidence="4 5">
    <name type="scientific">Marinobacter lipolyticus SM19</name>
    <dbReference type="NCBI Taxonomy" id="1318628"/>
    <lineage>
        <taxon>Bacteria</taxon>
        <taxon>Pseudomonadati</taxon>
        <taxon>Pseudomonadota</taxon>
        <taxon>Gammaproteobacteria</taxon>
        <taxon>Pseudomonadales</taxon>
        <taxon>Marinobacteraceae</taxon>
        <taxon>Marinobacter</taxon>
    </lineage>
</organism>
<reference evidence="4 5" key="1">
    <citation type="journal article" date="2013" name="Genome Announc.">
        <title>Draft Genome Sequence of the Moderately Halophilic Bacterium Marinobacter lipolyticus Strain SM19.</title>
        <authorList>
            <person name="Papke R.T."/>
            <person name="de la Haba R.R."/>
            <person name="Infante-Dominguez C."/>
            <person name="Perez D."/>
            <person name="Sanchez-Porro C."/>
            <person name="Lapierre P."/>
            <person name="Ventosa A."/>
        </authorList>
    </citation>
    <scope>NUCLEOTIDE SEQUENCE [LARGE SCALE GENOMIC DNA]</scope>
    <source>
        <strain evidence="4 5">SM19</strain>
    </source>
</reference>
<name>R8B022_9GAMM</name>
<protein>
    <submittedName>
        <fullName evidence="4">TetR-type transcriptional regulator</fullName>
    </submittedName>
</protein>
<dbReference type="eggNOG" id="COG1309">
    <property type="taxonomic scope" value="Bacteria"/>
</dbReference>
<dbReference type="EMBL" id="ASAD01000011">
    <property type="protein sequence ID" value="EON91907.1"/>
    <property type="molecule type" value="Genomic_DNA"/>
</dbReference>
<dbReference type="SUPFAM" id="SSF48498">
    <property type="entry name" value="Tetracyclin repressor-like, C-terminal domain"/>
    <property type="match status" value="1"/>
</dbReference>
<feature type="domain" description="HTH-type transcriptional regulator MT1864/Rv1816-like C-terminal" evidence="3">
    <location>
        <begin position="92"/>
        <end position="195"/>
    </location>
</feature>
<keyword evidence="5" id="KW-1185">Reference proteome</keyword>
<dbReference type="SUPFAM" id="SSF46689">
    <property type="entry name" value="Homeodomain-like"/>
    <property type="match status" value="1"/>
</dbReference>
<sequence length="200" mass="22251">MPPKSEDMKTDSTLQPQRTRLVAIARDIVRNDGMAALSLEALAAKGDTPLPTVESLFKDKPGLIRALYEAWVEEWQRRLMTALPETPPEAMLRQAAHIYRELACSDRALFLAASTPIAIEADLFGVLSRSTAFELFANFLKTGMAERRFRVTADPDATVRTLWGVVHGTVLLEICSGYDELTGKRTLDESISLMTRGLQR</sequence>
<evidence type="ECO:0000256" key="1">
    <source>
        <dbReference type="ARBA" id="ARBA00023015"/>
    </source>
</evidence>
<accession>R8B022</accession>
<keyword evidence="2" id="KW-0804">Transcription</keyword>
<dbReference type="Proteomes" id="UP000016540">
    <property type="component" value="Unassembled WGS sequence"/>
</dbReference>
<dbReference type="OrthoDB" id="7223515at2"/>
<dbReference type="STRING" id="1318628.MARLIPOL_09796"/>
<dbReference type="PATRIC" id="fig|1318628.3.peg.1952"/>
<proteinExistence type="predicted"/>